<dbReference type="PANTHER" id="PTHR34688:SF2">
    <property type="entry name" value="CYTOCHROME C6, CHLOROPLASTIC"/>
    <property type="match status" value="1"/>
</dbReference>
<keyword evidence="6 10" id="KW-0479">Metal-binding</keyword>
<dbReference type="HOGENOM" id="CLU_101159_1_0_3"/>
<dbReference type="GO" id="GO:0031979">
    <property type="term" value="C:plasma membrane-derived thylakoid lumen"/>
    <property type="evidence" value="ECO:0007669"/>
    <property type="project" value="UniProtKB-SubCell"/>
</dbReference>
<dbReference type="PRINTS" id="PR00605">
    <property type="entry name" value="CYTCHROMECIC"/>
</dbReference>
<evidence type="ECO:0000256" key="4">
    <source>
        <dbReference type="ARBA" id="ARBA00022531"/>
    </source>
</evidence>
<keyword evidence="7" id="KW-0249">Electron transport</keyword>
<dbReference type="NCBIfam" id="NF045930">
    <property type="entry name" value="Cytc6PetJCyano"/>
    <property type="match status" value="1"/>
</dbReference>
<gene>
    <name evidence="12" type="ordered locus">Cyan7822_2810</name>
</gene>
<evidence type="ECO:0000256" key="8">
    <source>
        <dbReference type="ARBA" id="ARBA00023004"/>
    </source>
</evidence>
<dbReference type="InterPro" id="IPR009056">
    <property type="entry name" value="Cyt_c-like_dom"/>
</dbReference>
<dbReference type="eggNOG" id="COG2010">
    <property type="taxonomic scope" value="Bacteria"/>
</dbReference>
<dbReference type="Pfam" id="PF13442">
    <property type="entry name" value="Cytochrome_CBB3"/>
    <property type="match status" value="1"/>
</dbReference>
<sequence length="114" mass="12649">MIKMIKKIVILAMVLLIQLGSLPEVGLASEIGEGAKIFNTHCAGCHPNGNNIIRRGKTLQARALKKYKMDSLEAISNLVANGKNNMSAFKERLSEQEIKTVAQYVLEQAPKNWR</sequence>
<evidence type="ECO:0000313" key="12">
    <source>
        <dbReference type="EMBL" id="ADN14771.1"/>
    </source>
</evidence>
<comment type="similarity">
    <text evidence="2">Belongs to the cytochrome c family. PetJ subfamily.</text>
</comment>
<dbReference type="STRING" id="497965.Cyan7822_2810"/>
<keyword evidence="5 10" id="KW-0349">Heme</keyword>
<dbReference type="AlphaFoldDB" id="E0U6L2"/>
<dbReference type="PROSITE" id="PS51007">
    <property type="entry name" value="CYTC"/>
    <property type="match status" value="1"/>
</dbReference>
<dbReference type="InterPro" id="IPR036909">
    <property type="entry name" value="Cyt_c-like_dom_sf"/>
</dbReference>
<dbReference type="GO" id="GO:0009055">
    <property type="term" value="F:electron transfer activity"/>
    <property type="evidence" value="ECO:0007669"/>
    <property type="project" value="InterPro"/>
</dbReference>
<dbReference type="SUPFAM" id="SSF46626">
    <property type="entry name" value="Cytochrome c"/>
    <property type="match status" value="1"/>
</dbReference>
<keyword evidence="13" id="KW-1185">Reference proteome</keyword>
<reference evidence="13" key="1">
    <citation type="journal article" date="2011" name="MBio">
        <title>Novel metabolic attributes of the genus Cyanothece, comprising a group of unicellular nitrogen-fixing Cyanobacteria.</title>
        <authorList>
            <person name="Bandyopadhyay A."/>
            <person name="Elvitigala T."/>
            <person name="Welsh E."/>
            <person name="Stockel J."/>
            <person name="Liberton M."/>
            <person name="Min H."/>
            <person name="Sherman L.A."/>
            <person name="Pakrasi H.B."/>
        </authorList>
    </citation>
    <scope>NUCLEOTIDE SEQUENCE [LARGE SCALE GENOMIC DNA]</scope>
    <source>
        <strain evidence="13">PCC 7822</strain>
    </source>
</reference>
<name>E0U6L2_GLOV7</name>
<evidence type="ECO:0000256" key="7">
    <source>
        <dbReference type="ARBA" id="ARBA00022982"/>
    </source>
</evidence>
<evidence type="ECO:0000256" key="1">
    <source>
        <dbReference type="ARBA" id="ARBA00004518"/>
    </source>
</evidence>
<accession>E0U6L2</accession>
<dbReference type="PANTHER" id="PTHR34688">
    <property type="entry name" value="CYTOCHROME C6, CHLOROPLASTIC"/>
    <property type="match status" value="1"/>
</dbReference>
<evidence type="ECO:0000259" key="11">
    <source>
        <dbReference type="PROSITE" id="PS51007"/>
    </source>
</evidence>
<proteinExistence type="inferred from homology"/>
<keyword evidence="9" id="KW-0793">Thylakoid</keyword>
<dbReference type="Proteomes" id="UP000008206">
    <property type="component" value="Chromosome"/>
</dbReference>
<dbReference type="KEGG" id="cyj:Cyan7822_2810"/>
<dbReference type="GO" id="GO:0015979">
    <property type="term" value="P:photosynthesis"/>
    <property type="evidence" value="ECO:0007669"/>
    <property type="project" value="UniProtKB-KW"/>
</dbReference>
<dbReference type="GO" id="GO:0005506">
    <property type="term" value="F:iron ion binding"/>
    <property type="evidence" value="ECO:0007669"/>
    <property type="project" value="InterPro"/>
</dbReference>
<protein>
    <submittedName>
        <fullName evidence="12">Cytochrome c class I</fullName>
    </submittedName>
</protein>
<dbReference type="InterPro" id="IPR008168">
    <property type="entry name" value="Cyt_C_IC"/>
</dbReference>
<evidence type="ECO:0000313" key="13">
    <source>
        <dbReference type="Proteomes" id="UP000008206"/>
    </source>
</evidence>
<feature type="domain" description="Cytochrome c" evidence="11">
    <location>
        <begin position="29"/>
        <end position="109"/>
    </location>
</feature>
<keyword evidence="3" id="KW-0813">Transport</keyword>
<evidence type="ECO:0000256" key="10">
    <source>
        <dbReference type="PROSITE-ProRule" id="PRU00433"/>
    </source>
</evidence>
<evidence type="ECO:0000256" key="9">
    <source>
        <dbReference type="ARBA" id="ARBA00023078"/>
    </source>
</evidence>
<keyword evidence="4" id="KW-0602">Photosynthesis</keyword>
<comment type="subcellular location">
    <subcellularLocation>
        <location evidence="1">Cellular thylakoid lumen</location>
    </subcellularLocation>
</comment>
<evidence type="ECO:0000256" key="5">
    <source>
        <dbReference type="ARBA" id="ARBA00022617"/>
    </source>
</evidence>
<evidence type="ECO:0000256" key="6">
    <source>
        <dbReference type="ARBA" id="ARBA00022723"/>
    </source>
</evidence>
<dbReference type="InterPro" id="IPR023655">
    <property type="entry name" value="Cyt_C6"/>
</dbReference>
<evidence type="ECO:0000256" key="2">
    <source>
        <dbReference type="ARBA" id="ARBA00009650"/>
    </source>
</evidence>
<dbReference type="Gene3D" id="1.10.760.10">
    <property type="entry name" value="Cytochrome c-like domain"/>
    <property type="match status" value="1"/>
</dbReference>
<keyword evidence="8 10" id="KW-0408">Iron</keyword>
<dbReference type="EMBL" id="CP002198">
    <property type="protein sequence ID" value="ADN14771.1"/>
    <property type="molecule type" value="Genomic_DNA"/>
</dbReference>
<evidence type="ECO:0000256" key="3">
    <source>
        <dbReference type="ARBA" id="ARBA00022448"/>
    </source>
</evidence>
<organism evidence="12 13">
    <name type="scientific">Gloeothece verrucosa (strain PCC 7822)</name>
    <name type="common">Cyanothece sp. (strain PCC 7822)</name>
    <dbReference type="NCBI Taxonomy" id="497965"/>
    <lineage>
        <taxon>Bacteria</taxon>
        <taxon>Bacillati</taxon>
        <taxon>Cyanobacteriota</taxon>
        <taxon>Cyanophyceae</taxon>
        <taxon>Oscillatoriophycideae</taxon>
        <taxon>Chroococcales</taxon>
        <taxon>Aphanothecaceae</taxon>
        <taxon>Gloeothece</taxon>
        <taxon>Gloeothece verrucosa</taxon>
    </lineage>
</organism>
<dbReference type="GO" id="GO:0020037">
    <property type="term" value="F:heme binding"/>
    <property type="evidence" value="ECO:0007669"/>
    <property type="project" value="InterPro"/>
</dbReference>